<dbReference type="GO" id="GO:0003700">
    <property type="term" value="F:DNA-binding transcription factor activity"/>
    <property type="evidence" value="ECO:0007669"/>
    <property type="project" value="InterPro"/>
</dbReference>
<keyword evidence="2" id="KW-0805">Transcription regulation</keyword>
<protein>
    <submittedName>
        <fullName evidence="6">LysR family transcriptional regulator</fullName>
    </submittedName>
</protein>
<comment type="caution">
    <text evidence="6">The sequence shown here is derived from an EMBL/GenBank/DDBJ whole genome shotgun (WGS) entry which is preliminary data.</text>
</comment>
<dbReference type="Pfam" id="PF00126">
    <property type="entry name" value="HTH_1"/>
    <property type="match status" value="1"/>
</dbReference>
<evidence type="ECO:0000256" key="2">
    <source>
        <dbReference type="ARBA" id="ARBA00023015"/>
    </source>
</evidence>
<dbReference type="PANTHER" id="PTHR30419">
    <property type="entry name" value="HTH-TYPE TRANSCRIPTIONAL REGULATOR YBHD"/>
    <property type="match status" value="1"/>
</dbReference>
<evidence type="ECO:0000313" key="6">
    <source>
        <dbReference type="EMBL" id="KRM53147.1"/>
    </source>
</evidence>
<dbReference type="GO" id="GO:0003677">
    <property type="term" value="F:DNA binding"/>
    <property type="evidence" value="ECO:0007669"/>
    <property type="project" value="UniProtKB-KW"/>
</dbReference>
<dbReference type="GO" id="GO:0005829">
    <property type="term" value="C:cytosol"/>
    <property type="evidence" value="ECO:0007669"/>
    <property type="project" value="TreeGrafter"/>
</dbReference>
<dbReference type="InterPro" id="IPR000847">
    <property type="entry name" value="LysR_HTH_N"/>
</dbReference>
<dbReference type="InterPro" id="IPR005119">
    <property type="entry name" value="LysR_subst-bd"/>
</dbReference>
<dbReference type="PROSITE" id="PS50931">
    <property type="entry name" value="HTH_LYSR"/>
    <property type="match status" value="1"/>
</dbReference>
<dbReference type="InterPro" id="IPR036388">
    <property type="entry name" value="WH-like_DNA-bd_sf"/>
</dbReference>
<dbReference type="SUPFAM" id="SSF46785">
    <property type="entry name" value="Winged helix' DNA-binding domain"/>
    <property type="match status" value="1"/>
</dbReference>
<evidence type="ECO:0000313" key="7">
    <source>
        <dbReference type="Proteomes" id="UP000051291"/>
    </source>
</evidence>
<evidence type="ECO:0000256" key="3">
    <source>
        <dbReference type="ARBA" id="ARBA00023125"/>
    </source>
</evidence>
<dbReference type="Proteomes" id="UP000051291">
    <property type="component" value="Unassembled WGS sequence"/>
</dbReference>
<dbReference type="Gene3D" id="1.10.10.10">
    <property type="entry name" value="Winged helix-like DNA-binding domain superfamily/Winged helix DNA-binding domain"/>
    <property type="match status" value="1"/>
</dbReference>
<dbReference type="PANTHER" id="PTHR30419:SF25">
    <property type="entry name" value="HTH-TYPE TRANSCRIPTIONAL REGULATOR YTLI"/>
    <property type="match status" value="1"/>
</dbReference>
<dbReference type="STRING" id="1423820.FC64_GL000068"/>
<reference evidence="6 7" key="1">
    <citation type="journal article" date="2015" name="Genome Announc.">
        <title>Expanding the biotechnology potential of lactobacilli through comparative genomics of 213 strains and associated genera.</title>
        <authorList>
            <person name="Sun Z."/>
            <person name="Harris H.M."/>
            <person name="McCann A."/>
            <person name="Guo C."/>
            <person name="Argimon S."/>
            <person name="Zhang W."/>
            <person name="Yang X."/>
            <person name="Jeffery I.B."/>
            <person name="Cooney J.C."/>
            <person name="Kagawa T.F."/>
            <person name="Liu W."/>
            <person name="Song Y."/>
            <person name="Salvetti E."/>
            <person name="Wrobel A."/>
            <person name="Rasinkangas P."/>
            <person name="Parkhill J."/>
            <person name="Rea M.C."/>
            <person name="O'Sullivan O."/>
            <person name="Ritari J."/>
            <person name="Douillard F.P."/>
            <person name="Paul Ross R."/>
            <person name="Yang R."/>
            <person name="Briner A.E."/>
            <person name="Felis G.E."/>
            <person name="de Vos W.M."/>
            <person name="Barrangou R."/>
            <person name="Klaenhammer T.R."/>
            <person name="Caufield P.W."/>
            <person name="Cui Y."/>
            <person name="Zhang H."/>
            <person name="O'Toole P.W."/>
        </authorList>
    </citation>
    <scope>NUCLEOTIDE SEQUENCE [LARGE SCALE GENOMIC DNA]</scope>
    <source>
        <strain evidence="6 7">DSM 20653</strain>
    </source>
</reference>
<keyword evidence="3" id="KW-0238">DNA-binding</keyword>
<comment type="similarity">
    <text evidence="1">Belongs to the LysR transcriptional regulatory family.</text>
</comment>
<dbReference type="PATRIC" id="fig|1423820.4.peg.69"/>
<dbReference type="EMBL" id="AYYZ01000008">
    <property type="protein sequence ID" value="KRM53147.1"/>
    <property type="molecule type" value="Genomic_DNA"/>
</dbReference>
<evidence type="ECO:0000256" key="1">
    <source>
        <dbReference type="ARBA" id="ARBA00009437"/>
    </source>
</evidence>
<feature type="domain" description="HTH lysR-type" evidence="5">
    <location>
        <begin position="4"/>
        <end position="61"/>
    </location>
</feature>
<accession>A0A0R1ZMU9</accession>
<dbReference type="InterPro" id="IPR050950">
    <property type="entry name" value="HTH-type_LysR_regulators"/>
</dbReference>
<sequence length="295" mass="33634">MFTMNIKDIEYFDELITTKNFSIVAQKFNVSQPTITMAIKRLEDEFNTKFFIRNQSHKELIITDAGKQFYEHSRHIIQELKVAAKEIHNADKQKIIFGLPPIIGTYYFPPVTPALLRNDLLNDLTIVSRGSTTCRKMLLNGDLDIALLGSNSPLKEPNLITETFARSPYKIVVGKEHSWANRDSVTLDELRGQRFISQNESFIHQRALKKVARLGHFRPNIVCHTDNINILKALVAENTGISLLTSIAINPNDNLHAISIETESFPVFNMAIAYHARHLLTNKQQKVLDILRKSI</sequence>
<dbReference type="Pfam" id="PF03466">
    <property type="entry name" value="LysR_substrate"/>
    <property type="match status" value="1"/>
</dbReference>
<dbReference type="InterPro" id="IPR036390">
    <property type="entry name" value="WH_DNA-bd_sf"/>
</dbReference>
<dbReference type="PRINTS" id="PR00039">
    <property type="entry name" value="HTHLYSR"/>
</dbReference>
<dbReference type="AlphaFoldDB" id="A0A0R1ZMU9"/>
<dbReference type="SUPFAM" id="SSF53850">
    <property type="entry name" value="Periplasmic binding protein-like II"/>
    <property type="match status" value="1"/>
</dbReference>
<organism evidence="6 7">
    <name type="scientific">Ligilactobacillus araffinosus DSM 20653</name>
    <dbReference type="NCBI Taxonomy" id="1423820"/>
    <lineage>
        <taxon>Bacteria</taxon>
        <taxon>Bacillati</taxon>
        <taxon>Bacillota</taxon>
        <taxon>Bacilli</taxon>
        <taxon>Lactobacillales</taxon>
        <taxon>Lactobacillaceae</taxon>
        <taxon>Ligilactobacillus</taxon>
    </lineage>
</organism>
<evidence type="ECO:0000256" key="4">
    <source>
        <dbReference type="ARBA" id="ARBA00023163"/>
    </source>
</evidence>
<keyword evidence="4" id="KW-0804">Transcription</keyword>
<evidence type="ECO:0000259" key="5">
    <source>
        <dbReference type="PROSITE" id="PS50931"/>
    </source>
</evidence>
<dbReference type="Gene3D" id="3.40.190.290">
    <property type="match status" value="1"/>
</dbReference>
<keyword evidence="7" id="KW-1185">Reference proteome</keyword>
<name>A0A0R1ZMU9_9LACO</name>
<gene>
    <name evidence="6" type="ORF">FC64_GL000068</name>
</gene>
<proteinExistence type="inferred from homology"/>